<dbReference type="OrthoDB" id="1493951at2"/>
<name>H6L368_SAPGL</name>
<keyword evidence="1" id="KW-0472">Membrane</keyword>
<evidence type="ECO:0000256" key="1">
    <source>
        <dbReference type="SAM" id="Phobius"/>
    </source>
</evidence>
<proteinExistence type="predicted"/>
<dbReference type="RefSeq" id="WP_015692511.1">
    <property type="nucleotide sequence ID" value="NC_016940.1"/>
</dbReference>
<keyword evidence="3" id="KW-1185">Reference proteome</keyword>
<dbReference type="Proteomes" id="UP000007519">
    <property type="component" value="Chromosome"/>
</dbReference>
<accession>H6L368</accession>
<keyword evidence="1" id="KW-1133">Transmembrane helix</keyword>
<gene>
    <name evidence="2" type="ordered locus">SGRA_2166</name>
</gene>
<feature type="transmembrane region" description="Helical" evidence="1">
    <location>
        <begin position="76"/>
        <end position="97"/>
    </location>
</feature>
<feature type="transmembrane region" description="Helical" evidence="1">
    <location>
        <begin position="6"/>
        <end position="25"/>
    </location>
</feature>
<protein>
    <submittedName>
        <fullName evidence="2">Uncharacterized protein</fullName>
    </submittedName>
</protein>
<evidence type="ECO:0000313" key="3">
    <source>
        <dbReference type="Proteomes" id="UP000007519"/>
    </source>
</evidence>
<dbReference type="EMBL" id="CP002831">
    <property type="protein sequence ID" value="AFC24895.1"/>
    <property type="molecule type" value="Genomic_DNA"/>
</dbReference>
<organism evidence="2 3">
    <name type="scientific">Saprospira grandis (strain Lewin)</name>
    <dbReference type="NCBI Taxonomy" id="984262"/>
    <lineage>
        <taxon>Bacteria</taxon>
        <taxon>Pseudomonadati</taxon>
        <taxon>Bacteroidota</taxon>
        <taxon>Saprospiria</taxon>
        <taxon>Saprospirales</taxon>
        <taxon>Saprospiraceae</taxon>
        <taxon>Saprospira</taxon>
    </lineage>
</organism>
<sequence>MENILISITIICFFAILTLVIYSRVKVVKAYGVLVKNRVEFGASHIFSVKKLEEEIIPKYPEQEKAIRQFCGGIRFTVRMSTVLTTIATICVLILMYT</sequence>
<dbReference type="HOGENOM" id="CLU_2332045_0_0_10"/>
<dbReference type="AlphaFoldDB" id="H6L368"/>
<evidence type="ECO:0000313" key="2">
    <source>
        <dbReference type="EMBL" id="AFC24895.1"/>
    </source>
</evidence>
<reference evidence="2 3" key="1">
    <citation type="journal article" date="2012" name="Stand. Genomic Sci.">
        <title>Complete genome sequencing and analysis of Saprospira grandis str. Lewin, a predatory marine bacterium.</title>
        <authorList>
            <person name="Saw J.H."/>
            <person name="Yuryev A."/>
            <person name="Kanbe M."/>
            <person name="Hou S."/>
            <person name="Young A.G."/>
            <person name="Aizawa S."/>
            <person name="Alam M."/>
        </authorList>
    </citation>
    <scope>NUCLEOTIDE SEQUENCE [LARGE SCALE GENOMIC DNA]</scope>
    <source>
        <strain evidence="2 3">Lewin</strain>
    </source>
</reference>
<dbReference type="KEGG" id="sgn:SGRA_2166"/>
<keyword evidence="1" id="KW-0812">Transmembrane</keyword>
<dbReference type="STRING" id="984262.SGRA_2166"/>